<comment type="caution">
    <text evidence="1">The sequence shown here is derived from an EMBL/GenBank/DDBJ whole genome shotgun (WGS) entry which is preliminary data.</text>
</comment>
<reference evidence="1" key="1">
    <citation type="submission" date="2021-02" db="EMBL/GenBank/DDBJ databases">
        <authorList>
            <consortium name="DOE Joint Genome Institute"/>
            <person name="Ahrendt S."/>
            <person name="Looney B.P."/>
            <person name="Miyauchi S."/>
            <person name="Morin E."/>
            <person name="Drula E."/>
            <person name="Courty P.E."/>
            <person name="Chicoki N."/>
            <person name="Fauchery L."/>
            <person name="Kohler A."/>
            <person name="Kuo A."/>
            <person name="Labutti K."/>
            <person name="Pangilinan J."/>
            <person name="Lipzen A."/>
            <person name="Riley R."/>
            <person name="Andreopoulos W."/>
            <person name="He G."/>
            <person name="Johnson J."/>
            <person name="Barry K.W."/>
            <person name="Grigoriev I.V."/>
            <person name="Nagy L."/>
            <person name="Hibbett D."/>
            <person name="Henrissat B."/>
            <person name="Matheny P.B."/>
            <person name="Labbe J."/>
            <person name="Martin F."/>
        </authorList>
    </citation>
    <scope>NUCLEOTIDE SEQUENCE</scope>
    <source>
        <strain evidence="1">EC-137</strain>
    </source>
</reference>
<protein>
    <submittedName>
        <fullName evidence="1">Uncharacterized protein</fullName>
    </submittedName>
</protein>
<evidence type="ECO:0000313" key="2">
    <source>
        <dbReference type="Proteomes" id="UP000814128"/>
    </source>
</evidence>
<dbReference type="Proteomes" id="UP000814128">
    <property type="component" value="Unassembled WGS sequence"/>
</dbReference>
<gene>
    <name evidence="1" type="ORF">K488DRAFT_44774</name>
</gene>
<organism evidence="1 2">
    <name type="scientific">Vararia minispora EC-137</name>
    <dbReference type="NCBI Taxonomy" id="1314806"/>
    <lineage>
        <taxon>Eukaryota</taxon>
        <taxon>Fungi</taxon>
        <taxon>Dikarya</taxon>
        <taxon>Basidiomycota</taxon>
        <taxon>Agaricomycotina</taxon>
        <taxon>Agaricomycetes</taxon>
        <taxon>Russulales</taxon>
        <taxon>Lachnocladiaceae</taxon>
        <taxon>Vararia</taxon>
    </lineage>
</organism>
<sequence>MRLTSSQSSHRLDIPLPKPGGQPFAPEMVTIAAMKGDRLDVTADAWHLEENCHFEWHIAFPPETVDMASIRAEFDRQGNLAIKVRRTKSAGKATERPVVL</sequence>
<evidence type="ECO:0000313" key="1">
    <source>
        <dbReference type="EMBL" id="KAI0034762.1"/>
    </source>
</evidence>
<name>A0ACB8QT66_9AGAM</name>
<proteinExistence type="predicted"/>
<accession>A0ACB8QT66</accession>
<keyword evidence="2" id="KW-1185">Reference proteome</keyword>
<dbReference type="EMBL" id="MU273495">
    <property type="protein sequence ID" value="KAI0034762.1"/>
    <property type="molecule type" value="Genomic_DNA"/>
</dbReference>
<reference evidence="1" key="2">
    <citation type="journal article" date="2022" name="New Phytol.">
        <title>Evolutionary transition to the ectomycorrhizal habit in the genomes of a hyperdiverse lineage of mushroom-forming fungi.</title>
        <authorList>
            <person name="Looney B."/>
            <person name="Miyauchi S."/>
            <person name="Morin E."/>
            <person name="Drula E."/>
            <person name="Courty P.E."/>
            <person name="Kohler A."/>
            <person name="Kuo A."/>
            <person name="LaButti K."/>
            <person name="Pangilinan J."/>
            <person name="Lipzen A."/>
            <person name="Riley R."/>
            <person name="Andreopoulos W."/>
            <person name="He G."/>
            <person name="Johnson J."/>
            <person name="Nolan M."/>
            <person name="Tritt A."/>
            <person name="Barry K.W."/>
            <person name="Grigoriev I.V."/>
            <person name="Nagy L.G."/>
            <person name="Hibbett D."/>
            <person name="Henrissat B."/>
            <person name="Matheny P.B."/>
            <person name="Labbe J."/>
            <person name="Martin F.M."/>
        </authorList>
    </citation>
    <scope>NUCLEOTIDE SEQUENCE</scope>
    <source>
        <strain evidence="1">EC-137</strain>
    </source>
</reference>